<keyword evidence="6 11" id="KW-0812">Transmembrane</keyword>
<dbReference type="InterPro" id="IPR004358">
    <property type="entry name" value="Sig_transdc_His_kin-like_C"/>
</dbReference>
<dbReference type="InterPro" id="IPR050428">
    <property type="entry name" value="TCS_sensor_his_kinase"/>
</dbReference>
<dbReference type="Pfam" id="PF02518">
    <property type="entry name" value="HATPase_c"/>
    <property type="match status" value="1"/>
</dbReference>
<dbReference type="InterPro" id="IPR003660">
    <property type="entry name" value="HAMP_dom"/>
</dbReference>
<keyword evidence="9" id="KW-0902">Two-component regulatory system</keyword>
<evidence type="ECO:0000256" key="11">
    <source>
        <dbReference type="SAM" id="Phobius"/>
    </source>
</evidence>
<evidence type="ECO:0000256" key="4">
    <source>
        <dbReference type="ARBA" id="ARBA00022553"/>
    </source>
</evidence>
<dbReference type="InterPro" id="IPR005467">
    <property type="entry name" value="His_kinase_dom"/>
</dbReference>
<evidence type="ECO:0000256" key="1">
    <source>
        <dbReference type="ARBA" id="ARBA00000085"/>
    </source>
</evidence>
<dbReference type="Pfam" id="PF00512">
    <property type="entry name" value="HisKA"/>
    <property type="match status" value="1"/>
</dbReference>
<dbReference type="CDD" id="cd00075">
    <property type="entry name" value="HATPase"/>
    <property type="match status" value="1"/>
</dbReference>
<dbReference type="PRINTS" id="PR00344">
    <property type="entry name" value="BCTRLSENSOR"/>
</dbReference>
<dbReference type="Gene3D" id="6.10.340.10">
    <property type="match status" value="1"/>
</dbReference>
<accession>A0A1V9EJ36</accession>
<dbReference type="InterPro" id="IPR036890">
    <property type="entry name" value="HATPase_C_sf"/>
</dbReference>
<dbReference type="PANTHER" id="PTHR45436">
    <property type="entry name" value="SENSOR HISTIDINE KINASE YKOH"/>
    <property type="match status" value="1"/>
</dbReference>
<dbReference type="Gene3D" id="1.10.287.130">
    <property type="match status" value="1"/>
</dbReference>
<sequence>MPVKLRITLLFCLIVFVILATVCATAYYFSYTARTNNIKTRLTNRAITIARLLKQPQVFDRNLIRKIDSSTSNNLKDQTFQAYDYRNNKIYSYSDAPTDTLAIDTSILDDARVKGTIFFKIGNKEVVAYHYTNATTRIVVITAAYDKDGKANIRTLSNILWFSFLAGIIIAFVGGYFFSDRLLQPIKQIADDINEISARNFARRISTNSTVRDEWHYLSETLNQLLNRLQDSFETQRRFVSNASHELSTPLTAISSQLEVSLQKNREAQQYRVVMESVYQDVRHLSKLTQTLLEFAQASGDAGGLNILPVRMDEILMGLPAEMKKSNPDYLVILSFNDMPAEEQKLIVFGNAELLSTAIKNIVANACKYSDDHKAIIKLQAEEETITISITDKGTGIPEPELKYIFQPFYRVNNTAHQSGFGLGLSLAYRIIKLHKGNITVASTPGQGTEFEITVPTAKF</sequence>
<dbReference type="RefSeq" id="WP_081202054.1">
    <property type="nucleotide sequence ID" value="NZ_FOCZ01000009.1"/>
</dbReference>
<evidence type="ECO:0000256" key="8">
    <source>
        <dbReference type="ARBA" id="ARBA00022989"/>
    </source>
</evidence>
<dbReference type="SUPFAM" id="SSF55874">
    <property type="entry name" value="ATPase domain of HSP90 chaperone/DNA topoisomerase II/histidine kinase"/>
    <property type="match status" value="1"/>
</dbReference>
<reference evidence="15" key="1">
    <citation type="submission" date="2016-04" db="EMBL/GenBank/DDBJ databases">
        <authorList>
            <person name="Chen L."/>
            <person name="Zhuang W."/>
            <person name="Wang G."/>
        </authorList>
    </citation>
    <scope>NUCLEOTIDE SEQUENCE [LARGE SCALE GENOMIC DNA]</scope>
    <source>
        <strain evidence="15">17621</strain>
    </source>
</reference>
<proteinExistence type="predicted"/>
<dbReference type="SMART" id="SM00388">
    <property type="entry name" value="HisKA"/>
    <property type="match status" value="1"/>
</dbReference>
<evidence type="ECO:0000313" key="14">
    <source>
        <dbReference type="EMBL" id="OQP46139.1"/>
    </source>
</evidence>
<dbReference type="PANTHER" id="PTHR45436:SF5">
    <property type="entry name" value="SENSOR HISTIDINE KINASE TRCS"/>
    <property type="match status" value="1"/>
</dbReference>
<evidence type="ECO:0000256" key="3">
    <source>
        <dbReference type="ARBA" id="ARBA00012438"/>
    </source>
</evidence>
<comment type="subcellular location">
    <subcellularLocation>
        <location evidence="2">Membrane</location>
    </subcellularLocation>
</comment>
<protein>
    <recommendedName>
        <fullName evidence="3">histidine kinase</fullName>
        <ecNumber evidence="3">2.7.13.3</ecNumber>
    </recommendedName>
</protein>
<evidence type="ECO:0000259" key="12">
    <source>
        <dbReference type="PROSITE" id="PS50109"/>
    </source>
</evidence>
<evidence type="ECO:0000256" key="9">
    <source>
        <dbReference type="ARBA" id="ARBA00023012"/>
    </source>
</evidence>
<dbReference type="PROSITE" id="PS50109">
    <property type="entry name" value="HIS_KIN"/>
    <property type="match status" value="1"/>
</dbReference>
<dbReference type="PROSITE" id="PS50885">
    <property type="entry name" value="HAMP"/>
    <property type="match status" value="1"/>
</dbReference>
<keyword evidence="10 11" id="KW-0472">Membrane</keyword>
<dbReference type="CDD" id="cd00082">
    <property type="entry name" value="HisKA"/>
    <property type="match status" value="1"/>
</dbReference>
<feature type="transmembrane region" description="Helical" evidence="11">
    <location>
        <begin position="159"/>
        <end position="178"/>
    </location>
</feature>
<feature type="domain" description="Histidine kinase" evidence="12">
    <location>
        <begin position="242"/>
        <end position="459"/>
    </location>
</feature>
<keyword evidence="8 11" id="KW-1133">Transmembrane helix</keyword>
<evidence type="ECO:0000256" key="7">
    <source>
        <dbReference type="ARBA" id="ARBA00022777"/>
    </source>
</evidence>
<dbReference type="OrthoDB" id="594725at2"/>
<dbReference type="GO" id="GO:0005886">
    <property type="term" value="C:plasma membrane"/>
    <property type="evidence" value="ECO:0007669"/>
    <property type="project" value="TreeGrafter"/>
</dbReference>
<comment type="caution">
    <text evidence="14">The sequence shown here is derived from an EMBL/GenBank/DDBJ whole genome shotgun (WGS) entry which is preliminary data.</text>
</comment>
<keyword evidence="15" id="KW-1185">Reference proteome</keyword>
<dbReference type="Gene3D" id="3.30.565.10">
    <property type="entry name" value="Histidine kinase-like ATPase, C-terminal domain"/>
    <property type="match status" value="1"/>
</dbReference>
<evidence type="ECO:0000256" key="2">
    <source>
        <dbReference type="ARBA" id="ARBA00004370"/>
    </source>
</evidence>
<dbReference type="EC" id="2.7.13.3" evidence="3"/>
<evidence type="ECO:0000259" key="13">
    <source>
        <dbReference type="PROSITE" id="PS50885"/>
    </source>
</evidence>
<name>A0A1V9EJ36_9BACT</name>
<dbReference type="STRING" id="354355.SAMN05660816_04619"/>
<comment type="catalytic activity">
    <reaction evidence="1">
        <text>ATP + protein L-histidine = ADP + protein N-phospho-L-histidine.</text>
        <dbReference type="EC" id="2.7.13.3"/>
    </reaction>
</comment>
<keyword evidence="5" id="KW-0808">Transferase</keyword>
<dbReference type="AlphaFoldDB" id="A0A1V9EJ36"/>
<feature type="domain" description="HAMP" evidence="13">
    <location>
        <begin position="180"/>
        <end position="234"/>
    </location>
</feature>
<dbReference type="SUPFAM" id="SSF47384">
    <property type="entry name" value="Homodimeric domain of signal transducing histidine kinase"/>
    <property type="match status" value="1"/>
</dbReference>
<dbReference type="Proteomes" id="UP000192610">
    <property type="component" value="Unassembled WGS sequence"/>
</dbReference>
<organism evidence="14 15">
    <name type="scientific">Niastella yeongjuensis</name>
    <dbReference type="NCBI Taxonomy" id="354355"/>
    <lineage>
        <taxon>Bacteria</taxon>
        <taxon>Pseudomonadati</taxon>
        <taxon>Bacteroidota</taxon>
        <taxon>Chitinophagia</taxon>
        <taxon>Chitinophagales</taxon>
        <taxon>Chitinophagaceae</taxon>
        <taxon>Niastella</taxon>
    </lineage>
</organism>
<evidence type="ECO:0000256" key="6">
    <source>
        <dbReference type="ARBA" id="ARBA00022692"/>
    </source>
</evidence>
<keyword evidence="7 14" id="KW-0418">Kinase</keyword>
<dbReference type="InterPro" id="IPR003594">
    <property type="entry name" value="HATPase_dom"/>
</dbReference>
<keyword evidence="4" id="KW-0597">Phosphoprotein</keyword>
<evidence type="ECO:0000313" key="15">
    <source>
        <dbReference type="Proteomes" id="UP000192610"/>
    </source>
</evidence>
<dbReference type="GO" id="GO:0000155">
    <property type="term" value="F:phosphorelay sensor kinase activity"/>
    <property type="evidence" value="ECO:0007669"/>
    <property type="project" value="InterPro"/>
</dbReference>
<evidence type="ECO:0000256" key="5">
    <source>
        <dbReference type="ARBA" id="ARBA00022679"/>
    </source>
</evidence>
<dbReference type="EMBL" id="LVXG01000025">
    <property type="protein sequence ID" value="OQP46139.1"/>
    <property type="molecule type" value="Genomic_DNA"/>
</dbReference>
<gene>
    <name evidence="14" type="ORF">A4H97_31695</name>
</gene>
<dbReference type="InterPro" id="IPR003661">
    <property type="entry name" value="HisK_dim/P_dom"/>
</dbReference>
<dbReference type="InterPro" id="IPR036097">
    <property type="entry name" value="HisK_dim/P_sf"/>
</dbReference>
<dbReference type="SMART" id="SM00387">
    <property type="entry name" value="HATPase_c"/>
    <property type="match status" value="1"/>
</dbReference>
<evidence type="ECO:0000256" key="10">
    <source>
        <dbReference type="ARBA" id="ARBA00023136"/>
    </source>
</evidence>